<evidence type="ECO:0000256" key="1">
    <source>
        <dbReference type="SAM" id="Coils"/>
    </source>
</evidence>
<proteinExistence type="predicted"/>
<accession>A0ABX8N4M9</accession>
<protein>
    <submittedName>
        <fullName evidence="3">Uncharacterized protein</fullName>
    </submittedName>
</protein>
<gene>
    <name evidence="3" type="ORF">KSS94_25790</name>
</gene>
<dbReference type="RefSeq" id="WP_217840842.1">
    <property type="nucleotide sequence ID" value="NZ_CP077076.1"/>
</dbReference>
<evidence type="ECO:0000256" key="2">
    <source>
        <dbReference type="SAM" id="MobiDB-lite"/>
    </source>
</evidence>
<evidence type="ECO:0000313" key="4">
    <source>
        <dbReference type="Proteomes" id="UP001046350"/>
    </source>
</evidence>
<keyword evidence="1" id="KW-0175">Coiled coil</keyword>
<feature type="region of interest" description="Disordered" evidence="2">
    <location>
        <begin position="1539"/>
        <end position="1560"/>
    </location>
</feature>
<dbReference type="Proteomes" id="UP001046350">
    <property type="component" value="Chromosome"/>
</dbReference>
<feature type="compositionally biased region" description="Basic and acidic residues" evidence="2">
    <location>
        <begin position="1545"/>
        <end position="1560"/>
    </location>
</feature>
<evidence type="ECO:0000313" key="3">
    <source>
        <dbReference type="EMBL" id="QXH51307.1"/>
    </source>
</evidence>
<dbReference type="EMBL" id="CP077076">
    <property type="protein sequence ID" value="QXH51307.1"/>
    <property type="molecule type" value="Genomic_DNA"/>
</dbReference>
<organism evidence="3 4">
    <name type="scientific">Pseudomonas fakonensis</name>
    <dbReference type="NCBI Taxonomy" id="2842355"/>
    <lineage>
        <taxon>Bacteria</taxon>
        <taxon>Pseudomonadati</taxon>
        <taxon>Pseudomonadota</taxon>
        <taxon>Gammaproteobacteria</taxon>
        <taxon>Pseudomonadales</taxon>
        <taxon>Pseudomonadaceae</taxon>
        <taxon>Pseudomonas</taxon>
    </lineage>
</organism>
<reference evidence="3" key="1">
    <citation type="journal article" date="2021" name="Microorganisms">
        <title>The Ever-Expanding Pseudomonas Genus: Description of 43 New Species and Partition of the Pseudomonas putida Group.</title>
        <authorList>
            <person name="Girard L."/>
            <person name="Lood C."/>
            <person name="Hofte M."/>
            <person name="Vandamme P."/>
            <person name="Rokni-Zadeh H."/>
            <person name="van Noort V."/>
            <person name="Lavigne R."/>
            <person name="De Mot R."/>
        </authorList>
    </citation>
    <scope>NUCLEOTIDE SEQUENCE</scope>
    <source>
        <strain evidence="3">COW40</strain>
    </source>
</reference>
<name>A0ABX8N4M9_9PSED</name>
<feature type="coiled-coil region" evidence="1">
    <location>
        <begin position="1681"/>
        <end position="1708"/>
    </location>
</feature>
<sequence>MLSTAPNPLDLLTAPPDATLRQQLAGKSNLLMAVRQPLADCTRQLSSLFNLAPSLRQTLHDKLQAHLQADPSQCGLRHADSQVSLLTFAARIMASPVFANPFIGWSTWGFADTSPYARLSAADWVQTLAPLVNAGHAQALRNYWEARMPGSWVSRHAHTCELLRQHFKLSLDLAYGLGTLDNHHWLQGGQPEPRYALLEWQLPSGAKLPSTAALLIGPGPDAPGWLIYLPSLSNSVLAFETRERLCGWVFENRSFLWSDPRSPITTASPDDVLITELQADGFEAWLEASRQQQEEIAEHHLQQACLLSETGPLDWAPLQTWEAQRQSIVRQALPNTLEAAIEAVIADDTALAQEEVHFACLPAHLPVGWRQRQIERQEVLLEQYLDGQTDPSSAKLTSLRERQAALDQLQDAQDTALLEGPEGVTPAELQARLDPLSERLCQALLQEARLQHAVGELSDVHLNWVEHLVDRPEPSLQRPVQACALELIGADRTWPLSGYMTFRALPGEDDETAQPSVLLYRPGQHGGLMAFEDEPALVRSLQATLHGAWPDALLETAGTRDDTQLQALLTHPTPFTFNHPIIASHFMAHCVQGIIDTLPAATPRELARKRLCVSENRARSIAFARFAHTNRSSHLQAQLTPLKHLGADQLAELAAEVDALQRALQASASLLSRSLPSRTQFTRHLLDEHLREALGVQHMPQITLNIADSVTLKKEVTGQSAWGGAGSRDVPVFSEARSDVSLEAFSLTALDEGRRLRLDNAIVRFDPANPVLEQALTPAYVASLITQLDAAGRYEQCITQAYLGFEQETDWQVQWRREVLRRPYEHRLRLLALSRPARLSADGQQLLERFCREQVEAEAPRSIAYHTLVLRPGTAADGSSDQVGLSGITVIEDAGGPALLYLPEAPNGQVISQHTSSSAACEALQNMALDRSMASYLATQTQSGNSDEHESYIDMALQKGFKAFIALGTTRSESLPTYASRLEMGEQLNKHRASSRSQADLALAAPQIFDHYFFLGLRLALGMLPGASTAMALYDGWQTAQAAVNAFSQGDAQQGLLHLTSLLQSLSDAILTLAPLAASPGKPAITPRLLARQRQHLAPLTPMSAAPKARPSPFAGYEAELPAGPLLPSSLAQGAGVFEHRATQQGYILRNTAWYAVDWDPAYTTWRLKPQGIRTYRQPVRLNAQGVWETPGRLDGLLVDTGLQGGGGALTTLYNQGIAYWRLVLRRQPPALTGMALAHDINDELMRIRTRLNSRQADYRAALQAVADGAQPDDAQRAAIAQARQPLSEELTRSIEFNVHSIARLQAQRATLSRADYARFTALCEANISEMSLLEMRLVSKRLTIGTHQAELAARAILAQPGTTMPKALAKRLTQNSLLANKEMIETLTEVERLAIRHQARRNALRGTALTDYLMNVHETGLTLDVSNAQLVRASVLSTTLFKASAIENPQMGAFMAHFHEQGVTLRSTLYSHIDMPNANLTRAQERQFLSSAKTHYARFLSNVTAWEDNFQDLLSADEVQALRQLLRQLDDDIEATLGRAAARQRPDPRPTRDTPRPRLFETVEGPMIGSEYVERGQLRMRINQPNSDQPHSVYTRNAADLWQPSTPARTAPSETLQNLADAATARLDDLPRQQARLRQYQTPQAIPVDLEDIAQGHAQQLRFIAGQVRFKAGTAISAEHTALTQRLEAAAEQMQALGRQLRIAQTKASSKPAVGHLQYLLEQQAVELAWSRVLKPKLDRQGNPAEYLEEYLVRDRTTQQVLWYAHFHFRKQPAQGFTRLEAGHLKLASERDLGEGAWRGSLNEAQANQLFGNLRPAA</sequence>
<keyword evidence="4" id="KW-1185">Reference proteome</keyword>